<dbReference type="EMBL" id="BARS01058099">
    <property type="protein sequence ID" value="GAG45473.1"/>
    <property type="molecule type" value="Genomic_DNA"/>
</dbReference>
<comment type="caution">
    <text evidence="2">The sequence shown here is derived from an EMBL/GenBank/DDBJ whole genome shotgun (WGS) entry which is preliminary data.</text>
</comment>
<protein>
    <recommendedName>
        <fullName evidence="1">Transposase IS801/IS1294 domain-containing protein</fullName>
    </recommendedName>
</protein>
<organism evidence="2">
    <name type="scientific">marine sediment metagenome</name>
    <dbReference type="NCBI Taxonomy" id="412755"/>
    <lineage>
        <taxon>unclassified sequences</taxon>
        <taxon>metagenomes</taxon>
        <taxon>ecological metagenomes</taxon>
    </lineage>
</organism>
<gene>
    <name evidence="2" type="ORF">S01H1_84899</name>
</gene>
<feature type="non-terminal residue" evidence="2">
    <location>
        <position position="86"/>
    </location>
</feature>
<dbReference type="Pfam" id="PF04986">
    <property type="entry name" value="Y2_Tnp"/>
    <property type="match status" value="1"/>
</dbReference>
<dbReference type="GO" id="GO:0004803">
    <property type="term" value="F:transposase activity"/>
    <property type="evidence" value="ECO:0007669"/>
    <property type="project" value="InterPro"/>
</dbReference>
<dbReference type="AlphaFoldDB" id="X0Y9T4"/>
<feature type="domain" description="Transposase IS801/IS1294" evidence="1">
    <location>
        <begin position="17"/>
        <end position="85"/>
    </location>
</feature>
<proteinExistence type="predicted"/>
<sequence length="86" mass="10199">MLEDTCENRGFIDGLFKRYPKGFYVRAKDTINNKKGMVKYIGRYIRHPAVAESRIISYDGKEVIFWYKDDDNIVHYVTMGVDEFIH</sequence>
<name>X0Y9T4_9ZZZZ</name>
<evidence type="ECO:0000259" key="1">
    <source>
        <dbReference type="Pfam" id="PF04986"/>
    </source>
</evidence>
<dbReference type="GO" id="GO:0006313">
    <property type="term" value="P:DNA transposition"/>
    <property type="evidence" value="ECO:0007669"/>
    <property type="project" value="InterPro"/>
</dbReference>
<accession>X0Y9T4</accession>
<dbReference type="GO" id="GO:0003677">
    <property type="term" value="F:DNA binding"/>
    <property type="evidence" value="ECO:0007669"/>
    <property type="project" value="InterPro"/>
</dbReference>
<evidence type="ECO:0000313" key="2">
    <source>
        <dbReference type="EMBL" id="GAG45473.1"/>
    </source>
</evidence>
<reference evidence="2" key="1">
    <citation type="journal article" date="2014" name="Front. Microbiol.">
        <title>High frequency of phylogenetically diverse reductive dehalogenase-homologous genes in deep subseafloor sedimentary metagenomes.</title>
        <authorList>
            <person name="Kawai M."/>
            <person name="Futagami T."/>
            <person name="Toyoda A."/>
            <person name="Takaki Y."/>
            <person name="Nishi S."/>
            <person name="Hori S."/>
            <person name="Arai W."/>
            <person name="Tsubouchi T."/>
            <person name="Morono Y."/>
            <person name="Uchiyama I."/>
            <person name="Ito T."/>
            <person name="Fujiyama A."/>
            <person name="Inagaki F."/>
            <person name="Takami H."/>
        </authorList>
    </citation>
    <scope>NUCLEOTIDE SEQUENCE</scope>
    <source>
        <strain evidence="2">Expedition CK06-06</strain>
    </source>
</reference>
<dbReference type="InterPro" id="IPR007069">
    <property type="entry name" value="Transposase_32"/>
</dbReference>